<accession>A0A518JX01</accession>
<dbReference type="PROSITE" id="PS51257">
    <property type="entry name" value="PROKAR_LIPOPROTEIN"/>
    <property type="match status" value="1"/>
</dbReference>
<dbReference type="Proteomes" id="UP000315082">
    <property type="component" value="Chromosome"/>
</dbReference>
<evidence type="ECO:0008006" key="4">
    <source>
        <dbReference type="Google" id="ProtNLM"/>
    </source>
</evidence>
<dbReference type="OrthoDB" id="9999725at2"/>
<keyword evidence="1" id="KW-0732">Signal</keyword>
<sequence length="131" mass="12850" precursor="true">MNARFVTLVAVVSLAALTGCTGMGNGFCSGVGAPCGAACAAAATPAYDYAPAMEAGCGCGTDSYSGYAGGVVTDGYSNGIGSYNDYGYQGGWQSSQGVPQPGQYVDGGYVVPNGPGTNMAPAPQLPQPANN</sequence>
<feature type="signal peptide" evidence="1">
    <location>
        <begin position="1"/>
        <end position="18"/>
    </location>
</feature>
<name>A0A518JX01_9BACT</name>
<reference evidence="2 3" key="1">
    <citation type="submission" date="2019-02" db="EMBL/GenBank/DDBJ databases">
        <title>Deep-cultivation of Planctomycetes and their phenomic and genomic characterization uncovers novel biology.</title>
        <authorList>
            <person name="Wiegand S."/>
            <person name="Jogler M."/>
            <person name="Boedeker C."/>
            <person name="Pinto D."/>
            <person name="Vollmers J."/>
            <person name="Rivas-Marin E."/>
            <person name="Kohn T."/>
            <person name="Peeters S.H."/>
            <person name="Heuer A."/>
            <person name="Rast P."/>
            <person name="Oberbeckmann S."/>
            <person name="Bunk B."/>
            <person name="Jeske O."/>
            <person name="Meyerdierks A."/>
            <person name="Storesund J.E."/>
            <person name="Kallscheuer N."/>
            <person name="Luecker S."/>
            <person name="Lage O.M."/>
            <person name="Pohl T."/>
            <person name="Merkel B.J."/>
            <person name="Hornburger P."/>
            <person name="Mueller R.-W."/>
            <person name="Bruemmer F."/>
            <person name="Labrenz M."/>
            <person name="Spormann A.M."/>
            <person name="Op den Camp H."/>
            <person name="Overmann J."/>
            <person name="Amann R."/>
            <person name="Jetten M.S.M."/>
            <person name="Mascher T."/>
            <person name="Medema M.H."/>
            <person name="Devos D.P."/>
            <person name="Kaster A.-K."/>
            <person name="Ovreas L."/>
            <person name="Rohde M."/>
            <person name="Galperin M.Y."/>
            <person name="Jogler C."/>
        </authorList>
    </citation>
    <scope>NUCLEOTIDE SEQUENCE [LARGE SCALE GENOMIC DNA]</scope>
    <source>
        <strain evidence="2 3">Poly24</strain>
    </source>
</reference>
<evidence type="ECO:0000313" key="3">
    <source>
        <dbReference type="Proteomes" id="UP000315082"/>
    </source>
</evidence>
<feature type="chain" id="PRO_5021810021" description="Lipoprotein" evidence="1">
    <location>
        <begin position="19"/>
        <end position="131"/>
    </location>
</feature>
<proteinExistence type="predicted"/>
<gene>
    <name evidence="2" type="ORF">Poly24_37800</name>
</gene>
<evidence type="ECO:0000256" key="1">
    <source>
        <dbReference type="SAM" id="SignalP"/>
    </source>
</evidence>
<protein>
    <recommendedName>
        <fullName evidence="4">Lipoprotein</fullName>
    </recommendedName>
</protein>
<dbReference type="RefSeq" id="WP_145098648.1">
    <property type="nucleotide sequence ID" value="NZ_CP036348.1"/>
</dbReference>
<dbReference type="KEGG" id="rcf:Poly24_37800"/>
<organism evidence="2 3">
    <name type="scientific">Rosistilla carotiformis</name>
    <dbReference type="NCBI Taxonomy" id="2528017"/>
    <lineage>
        <taxon>Bacteria</taxon>
        <taxon>Pseudomonadati</taxon>
        <taxon>Planctomycetota</taxon>
        <taxon>Planctomycetia</taxon>
        <taxon>Pirellulales</taxon>
        <taxon>Pirellulaceae</taxon>
        <taxon>Rosistilla</taxon>
    </lineage>
</organism>
<dbReference type="AlphaFoldDB" id="A0A518JX01"/>
<dbReference type="EMBL" id="CP036348">
    <property type="protein sequence ID" value="QDV70061.1"/>
    <property type="molecule type" value="Genomic_DNA"/>
</dbReference>
<evidence type="ECO:0000313" key="2">
    <source>
        <dbReference type="EMBL" id="QDV70061.1"/>
    </source>
</evidence>
<keyword evidence="3" id="KW-1185">Reference proteome</keyword>